<protein>
    <recommendedName>
        <fullName evidence="3">Restriction endonuclease domain-containing protein</fullName>
    </recommendedName>
</protein>
<dbReference type="AlphaFoldDB" id="A0A2I1HPT0"/>
<name>A0A2I1HPT0_9GLOM</name>
<dbReference type="EMBL" id="LLXI01004628">
    <property type="protein sequence ID" value="PKY60813.1"/>
    <property type="molecule type" value="Genomic_DNA"/>
</dbReference>
<evidence type="ECO:0000313" key="2">
    <source>
        <dbReference type="Proteomes" id="UP000234323"/>
    </source>
</evidence>
<evidence type="ECO:0008006" key="3">
    <source>
        <dbReference type="Google" id="ProtNLM"/>
    </source>
</evidence>
<dbReference type="VEuPathDB" id="FungiDB:RhiirA1_449246"/>
<dbReference type="VEuPathDB" id="FungiDB:FUN_025561"/>
<reference evidence="1 2" key="1">
    <citation type="submission" date="2015-10" db="EMBL/GenBank/DDBJ databases">
        <title>Genome analyses suggest a sexual origin of heterokaryosis in a supposedly ancient asexual fungus.</title>
        <authorList>
            <person name="Ropars J."/>
            <person name="Sedzielewska K."/>
            <person name="Noel J."/>
            <person name="Charron P."/>
            <person name="Farinelli L."/>
            <person name="Marton T."/>
            <person name="Kruger M."/>
            <person name="Pelin A."/>
            <person name="Brachmann A."/>
            <person name="Corradi N."/>
        </authorList>
    </citation>
    <scope>NUCLEOTIDE SEQUENCE [LARGE SCALE GENOMIC DNA]</scope>
    <source>
        <strain evidence="1 2">A4</strain>
    </source>
</reference>
<gene>
    <name evidence="1" type="ORF">RhiirA4_484966</name>
</gene>
<sequence>MFTSVNESFVSSCQSSLASILSIFSSTASSHKGSVTSLPDLTADELAFQECIEVIDANVKEVITNKADAREKKWWIDGNYKTIDENRLPLILIEGVSYEKFEKKCEITNASRYWKFQDGMVVIIELPNRDHEMAHYEFTRQFIHQDSQDTVDIAGASTCHATPGHITRSSSKQPDCSFTPRIMPKPAPNPCDLQGNPWPTIIVEVANSESFFRIMHKTTQFWLALNHVEDVFILKLWKWTLGRDQNGTPLRRFTVQNGVQNVYGNYQPVHIIEFGTIDRRNQPYNGCTAPGMCIMNIFPGCIFRGCPQVPPYPINNVVIDFFPIQQAIFRAMIILQKKYRHKDLG</sequence>
<accession>A0A2I1HPT0</accession>
<dbReference type="Proteomes" id="UP000234323">
    <property type="component" value="Unassembled WGS sequence"/>
</dbReference>
<organism evidence="1 2">
    <name type="scientific">Rhizophagus irregularis</name>
    <dbReference type="NCBI Taxonomy" id="588596"/>
    <lineage>
        <taxon>Eukaryota</taxon>
        <taxon>Fungi</taxon>
        <taxon>Fungi incertae sedis</taxon>
        <taxon>Mucoromycota</taxon>
        <taxon>Glomeromycotina</taxon>
        <taxon>Glomeromycetes</taxon>
        <taxon>Glomerales</taxon>
        <taxon>Glomeraceae</taxon>
        <taxon>Rhizophagus</taxon>
    </lineage>
</organism>
<evidence type="ECO:0000313" key="1">
    <source>
        <dbReference type="EMBL" id="PKY60813.1"/>
    </source>
</evidence>
<comment type="caution">
    <text evidence="1">The sequence shown here is derived from an EMBL/GenBank/DDBJ whole genome shotgun (WGS) entry which is preliminary data.</text>
</comment>
<keyword evidence="2" id="KW-1185">Reference proteome</keyword>
<proteinExistence type="predicted"/>
<dbReference type="VEuPathDB" id="FungiDB:RhiirFUN_024959"/>